<sequence>MTDFAGIASSGVQACSAIATYIKALKHRDEDLASIGRQAQALESVFQALSQSLTEDSSDPSTSSAAAQVSSSMQTCEAEVNSLKQLIARFTKSLPPNARPQDKILQQATNLKYPFRKPDISQIQTSLGVIKENLNLALQNLGLRYSQLAISKLSGLEEAFGQASTSLDAIGSSVSALEDLVSPLQEQIPSIQSAVATISPLVNKQSDLQLARIQELHLQSAQSNDALSESMIGVHVKLDGLLDRFQQHFTTAAAAVDGPDTRMSVYKLVSRPASLASLCGSLDYISQKATSTISALQGAPTVNANSCPCRQRSVRRSKRVSLWSWGLWDDEVITFKHLKGCQYFRSNGDERSRLRGIKLAGFLKNAIIITFYTSAGADPSAGDQAQWERLALVATQKLENLFEEGKAGVKDIDSSNQSLLHAAACVSGAISSWSNTRGKAYCPPIAQLATFLIKRQVPASLRDLRGREAFKIAVGSGHSSTPLAAAFYPEEASIDAQDYGSWFRSPVKPQWLARSLELFASIPRVAEVYHGPLSLAILLNDQGQIHRLLRKHPEYLEERGYFMGWTPLHLALRLLADASDHCRVYLAHALLQRRRMLKHVAQHYLSPLEIDSFDLLGPAVLDIYAMQVDEILRHRGFIEFGLLSTYVDDEGGYHSDGASSPIHELRAIYHELSTVKDAEMYFGLGFHDISARLDKPRRWMPPHGSWSPCISLPFANWLLGHDAPLWEWVAPCNIPSSDGLANGFVLAILGDYDDHPSEQGNREVARMLEERILSDRSIDRCDCHCSLRGCTPFVERLKRILIWYCKSEVEVVAKCTTYLKQYGNALQREHWHAAIRLTTFQSLGVKHTCLKRWPRERKLEAEEIAEIQDEDAELLEILESLVEEFDEHAFEAIDAATDRVDRMIAFWNGYWADRMHQVLSDLSRADDESKLAAENLGVSWTAEPDEEASESSELEGWDYYFRKIEEIE</sequence>
<dbReference type="EMBL" id="LFMI01000106">
    <property type="protein sequence ID" value="OTA00543.1"/>
    <property type="molecule type" value="Genomic_DNA"/>
</dbReference>
<dbReference type="OrthoDB" id="1577640at2759"/>
<feature type="domain" description="Azaphilone pigments biosynthesis cluster protein L N-terminal" evidence="1">
    <location>
        <begin position="7"/>
        <end position="173"/>
    </location>
</feature>
<protein>
    <recommendedName>
        <fullName evidence="1">Azaphilone pigments biosynthesis cluster protein L N-terminal domain-containing protein</fullName>
    </recommendedName>
</protein>
<keyword evidence="3" id="KW-1185">Reference proteome</keyword>
<evidence type="ECO:0000259" key="1">
    <source>
        <dbReference type="Pfam" id="PF17111"/>
    </source>
</evidence>
<proteinExistence type="predicted"/>
<dbReference type="AlphaFoldDB" id="A0A2H2YWV4"/>
<dbReference type="Pfam" id="PF17111">
    <property type="entry name" value="PigL_N"/>
    <property type="match status" value="1"/>
</dbReference>
<dbReference type="Gene3D" id="1.25.40.20">
    <property type="entry name" value="Ankyrin repeat-containing domain"/>
    <property type="match status" value="1"/>
</dbReference>
<accession>A0A2H2YWV4</accession>
<gene>
    <name evidence="2" type="ORF">A9Z42_0007410</name>
</gene>
<comment type="caution">
    <text evidence="2">The sequence shown here is derived from an EMBL/GenBank/DDBJ whole genome shotgun (WGS) entry which is preliminary data.</text>
</comment>
<name>A0A2H2YWV4_TRIPA</name>
<reference evidence="2 3" key="1">
    <citation type="journal article" date="2015" name="Genome Announc.">
        <title>Genome sequence and annotation of Trichoderma parareesei, the ancestor of the cellulase producer Trichoderma reesei.</title>
        <authorList>
            <person name="Yang D."/>
            <person name="Pomraning K."/>
            <person name="Kopchinskiy A."/>
            <person name="Karimi Aghcheh R."/>
            <person name="Atanasova L."/>
            <person name="Chenthamara K."/>
            <person name="Baker S.E."/>
            <person name="Zhang R."/>
            <person name="Shen Q."/>
            <person name="Freitag M."/>
            <person name="Kubicek C.P."/>
            <person name="Druzhinina I.S."/>
        </authorList>
    </citation>
    <scope>NUCLEOTIDE SEQUENCE [LARGE SCALE GENOMIC DNA]</scope>
    <source>
        <strain evidence="2 3">CBS 125925</strain>
    </source>
</reference>
<dbReference type="SUPFAM" id="SSF48403">
    <property type="entry name" value="Ankyrin repeat"/>
    <property type="match status" value="1"/>
</dbReference>
<organism evidence="2 3">
    <name type="scientific">Trichoderma parareesei</name>
    <name type="common">Filamentous fungus</name>
    <dbReference type="NCBI Taxonomy" id="858221"/>
    <lineage>
        <taxon>Eukaryota</taxon>
        <taxon>Fungi</taxon>
        <taxon>Dikarya</taxon>
        <taxon>Ascomycota</taxon>
        <taxon>Pezizomycotina</taxon>
        <taxon>Sordariomycetes</taxon>
        <taxon>Hypocreomycetidae</taxon>
        <taxon>Hypocreales</taxon>
        <taxon>Hypocreaceae</taxon>
        <taxon>Trichoderma</taxon>
    </lineage>
</organism>
<dbReference type="InterPro" id="IPR036770">
    <property type="entry name" value="Ankyrin_rpt-contain_sf"/>
</dbReference>
<dbReference type="Proteomes" id="UP000219286">
    <property type="component" value="Unassembled WGS sequence"/>
</dbReference>
<dbReference type="InterPro" id="IPR031348">
    <property type="entry name" value="PigL_N"/>
</dbReference>
<evidence type="ECO:0000313" key="3">
    <source>
        <dbReference type="Proteomes" id="UP000219286"/>
    </source>
</evidence>
<evidence type="ECO:0000313" key="2">
    <source>
        <dbReference type="EMBL" id="OTA00543.1"/>
    </source>
</evidence>